<reference evidence="3" key="1">
    <citation type="journal article" date="2013" name="Nat. Commun.">
        <title>Whole-genome sequencing of Oryza brachyantha reveals mechanisms underlying Oryza genome evolution.</title>
        <authorList>
            <person name="Chen J."/>
            <person name="Huang Q."/>
            <person name="Gao D."/>
            <person name="Wang J."/>
            <person name="Lang Y."/>
            <person name="Liu T."/>
            <person name="Li B."/>
            <person name="Bai Z."/>
            <person name="Luis Goicoechea J."/>
            <person name="Liang C."/>
            <person name="Chen C."/>
            <person name="Zhang W."/>
            <person name="Sun S."/>
            <person name="Liao Y."/>
            <person name="Zhang X."/>
            <person name="Yang L."/>
            <person name="Song C."/>
            <person name="Wang M."/>
            <person name="Shi J."/>
            <person name="Liu G."/>
            <person name="Liu J."/>
            <person name="Zhou H."/>
            <person name="Zhou W."/>
            <person name="Yu Q."/>
            <person name="An N."/>
            <person name="Chen Y."/>
            <person name="Cai Q."/>
            <person name="Wang B."/>
            <person name="Liu B."/>
            <person name="Min J."/>
            <person name="Huang Y."/>
            <person name="Wu H."/>
            <person name="Li Z."/>
            <person name="Zhang Y."/>
            <person name="Yin Y."/>
            <person name="Song W."/>
            <person name="Jiang J."/>
            <person name="Jackson S.A."/>
            <person name="Wing R.A."/>
            <person name="Wang J."/>
            <person name="Chen M."/>
        </authorList>
    </citation>
    <scope>NUCLEOTIDE SEQUENCE [LARGE SCALE GENOMIC DNA]</scope>
    <source>
        <strain evidence="3">cv. IRGC 101232</strain>
    </source>
</reference>
<evidence type="ECO:0000259" key="2">
    <source>
        <dbReference type="PROSITE" id="PS52045"/>
    </source>
</evidence>
<sequence>MATTSTQSDKEDGTCHQRGDGNRQNCQRLPTPIQQLSHSQVSILNSHLTKGSANMEQKLVCPPTYEMEKRSIKIVMLHAYLITTIIEGCFAYINEYAAYEWDSDDGGEFYVGIKATLDVYGFGLEPGQMSGARFFIYNEVRGQITGLQVGWHVYPDLYHDSQTHFFTRWIDTTRGDWNVYCGLNGGGLKYVGYFPRSVIPALGDRPVNISLGGFVGHDNAQEPPPMGSGCVPFESAASFADVRRQGPLPRRRPAAQHAGELLQAVPYLQFPVLLRRPNQLQIINSDPIEFSSFPFQNKRRWVFKVAPYE</sequence>
<name>J3MK13_ORYBR</name>
<dbReference type="EnsemblPlants" id="OB07G17450.1">
    <property type="protein sequence ID" value="OB07G17450.1"/>
    <property type="gene ID" value="OB07G17450"/>
</dbReference>
<protein>
    <recommendedName>
        <fullName evidence="2">Neprosin PEP catalytic domain-containing protein</fullName>
    </recommendedName>
</protein>
<proteinExistence type="predicted"/>
<evidence type="ECO:0000256" key="1">
    <source>
        <dbReference type="SAM" id="MobiDB-lite"/>
    </source>
</evidence>
<feature type="domain" description="Neprosin PEP catalytic" evidence="2">
    <location>
        <begin position="89"/>
        <end position="309"/>
    </location>
</feature>
<evidence type="ECO:0000313" key="3">
    <source>
        <dbReference type="EnsemblPlants" id="OB07G17450.1"/>
    </source>
</evidence>
<dbReference type="Pfam" id="PF03080">
    <property type="entry name" value="Neprosin"/>
    <property type="match status" value="1"/>
</dbReference>
<dbReference type="Gramene" id="OB07G17450.1">
    <property type="protein sequence ID" value="OB07G17450.1"/>
    <property type="gene ID" value="OB07G17450"/>
</dbReference>
<keyword evidence="4" id="KW-1185">Reference proteome</keyword>
<feature type="compositionally biased region" description="Basic and acidic residues" evidence="1">
    <location>
        <begin position="8"/>
        <end position="21"/>
    </location>
</feature>
<dbReference type="AlphaFoldDB" id="J3MK13"/>
<dbReference type="InterPro" id="IPR053168">
    <property type="entry name" value="Glutamic_endopeptidase"/>
</dbReference>
<feature type="region of interest" description="Disordered" evidence="1">
    <location>
        <begin position="1"/>
        <end position="24"/>
    </location>
</feature>
<dbReference type="InterPro" id="IPR004314">
    <property type="entry name" value="Neprosin"/>
</dbReference>
<dbReference type="HOGENOM" id="CLU_901310_0_0_1"/>
<evidence type="ECO:0000313" key="4">
    <source>
        <dbReference type="Proteomes" id="UP000006038"/>
    </source>
</evidence>
<dbReference type="PANTHER" id="PTHR31589:SF211">
    <property type="entry name" value="OS06G0682600 PROTEIN"/>
    <property type="match status" value="1"/>
</dbReference>
<organism evidence="3">
    <name type="scientific">Oryza brachyantha</name>
    <name type="common">malo sina</name>
    <dbReference type="NCBI Taxonomy" id="4533"/>
    <lineage>
        <taxon>Eukaryota</taxon>
        <taxon>Viridiplantae</taxon>
        <taxon>Streptophyta</taxon>
        <taxon>Embryophyta</taxon>
        <taxon>Tracheophyta</taxon>
        <taxon>Spermatophyta</taxon>
        <taxon>Magnoliopsida</taxon>
        <taxon>Liliopsida</taxon>
        <taxon>Poales</taxon>
        <taxon>Poaceae</taxon>
        <taxon>BOP clade</taxon>
        <taxon>Oryzoideae</taxon>
        <taxon>Oryzeae</taxon>
        <taxon>Oryzinae</taxon>
        <taxon>Oryza</taxon>
    </lineage>
</organism>
<dbReference type="PANTHER" id="PTHR31589">
    <property type="entry name" value="PROTEIN, PUTATIVE (DUF239)-RELATED-RELATED"/>
    <property type="match status" value="1"/>
</dbReference>
<accession>J3MK13</accession>
<reference evidence="3" key="2">
    <citation type="submission" date="2013-04" db="UniProtKB">
        <authorList>
            <consortium name="EnsemblPlants"/>
        </authorList>
    </citation>
    <scope>IDENTIFICATION</scope>
</reference>
<dbReference type="Proteomes" id="UP000006038">
    <property type="component" value="Chromosome 7"/>
</dbReference>
<dbReference type="PROSITE" id="PS52045">
    <property type="entry name" value="NEPROSIN_PEP_CD"/>
    <property type="match status" value="1"/>
</dbReference>